<comment type="similarity">
    <text evidence="10">Belongs to the insect chemoreceptor superfamily. Heteromeric odorant receptor channel (TC 1.A.69) family.</text>
</comment>
<feature type="transmembrane region" description="Helical" evidence="10">
    <location>
        <begin position="312"/>
        <end position="333"/>
    </location>
</feature>
<evidence type="ECO:0000256" key="1">
    <source>
        <dbReference type="ARBA" id="ARBA00004651"/>
    </source>
</evidence>
<keyword evidence="7 10" id="KW-0472">Membrane</keyword>
<keyword evidence="9 10" id="KW-0807">Transducer</keyword>
<evidence type="ECO:0000256" key="2">
    <source>
        <dbReference type="ARBA" id="ARBA00022475"/>
    </source>
</evidence>
<feature type="transmembrane region" description="Helical" evidence="10">
    <location>
        <begin position="80"/>
        <end position="97"/>
    </location>
</feature>
<keyword evidence="5 10" id="KW-0552">Olfaction</keyword>
<evidence type="ECO:0000256" key="6">
    <source>
        <dbReference type="ARBA" id="ARBA00022989"/>
    </source>
</evidence>
<organism evidence="11">
    <name type="scientific">Semiothisa cinerearia</name>
    <dbReference type="NCBI Taxonomy" id="2249628"/>
    <lineage>
        <taxon>Eukaryota</taxon>
        <taxon>Metazoa</taxon>
        <taxon>Ecdysozoa</taxon>
        <taxon>Arthropoda</taxon>
        <taxon>Hexapoda</taxon>
        <taxon>Insecta</taxon>
        <taxon>Pterygota</taxon>
        <taxon>Neoptera</taxon>
        <taxon>Endopterygota</taxon>
        <taxon>Lepidoptera</taxon>
        <taxon>Glossata</taxon>
        <taxon>Ditrysia</taxon>
        <taxon>Geometroidea</taxon>
        <taxon>Geometridae</taxon>
        <taxon>Ennominae</taxon>
        <taxon>Semiothisa</taxon>
    </lineage>
</organism>
<feature type="transmembrane region" description="Helical" evidence="10">
    <location>
        <begin position="205"/>
        <end position="232"/>
    </location>
</feature>
<evidence type="ECO:0000256" key="8">
    <source>
        <dbReference type="ARBA" id="ARBA00023170"/>
    </source>
</evidence>
<name>A0A889XL56_9NEOP</name>
<evidence type="ECO:0000256" key="7">
    <source>
        <dbReference type="ARBA" id="ARBA00023136"/>
    </source>
</evidence>
<evidence type="ECO:0000256" key="5">
    <source>
        <dbReference type="ARBA" id="ARBA00022725"/>
    </source>
</evidence>
<proteinExistence type="evidence at transcript level"/>
<feature type="transmembrane region" description="Helical" evidence="10">
    <location>
        <begin position="280"/>
        <end position="300"/>
    </location>
</feature>
<dbReference type="EMBL" id="MT380383">
    <property type="protein sequence ID" value="QRF70973.1"/>
    <property type="molecule type" value="mRNA"/>
</dbReference>
<keyword evidence="6 10" id="KW-1133">Transmembrane helix</keyword>
<evidence type="ECO:0000256" key="10">
    <source>
        <dbReference type="RuleBase" id="RU351113"/>
    </source>
</evidence>
<keyword evidence="2" id="KW-1003">Cell membrane</keyword>
<comment type="subcellular location">
    <subcellularLocation>
        <location evidence="1 10">Cell membrane</location>
        <topology evidence="1 10">Multi-pass membrane protein</topology>
    </subcellularLocation>
</comment>
<dbReference type="PANTHER" id="PTHR21137">
    <property type="entry name" value="ODORANT RECEPTOR"/>
    <property type="match status" value="1"/>
</dbReference>
<protein>
    <recommendedName>
        <fullName evidence="10">Odorant receptor</fullName>
    </recommendedName>
</protein>
<dbReference type="AlphaFoldDB" id="A0A889XL56"/>
<feature type="transmembrane region" description="Helical" evidence="10">
    <location>
        <begin position="15"/>
        <end position="36"/>
    </location>
</feature>
<keyword evidence="4 10" id="KW-0812">Transmembrane</keyword>
<dbReference type="PANTHER" id="PTHR21137:SF35">
    <property type="entry name" value="ODORANT RECEPTOR 19A-RELATED"/>
    <property type="match status" value="1"/>
</dbReference>
<gene>
    <name evidence="11" type="primary">OR10</name>
</gene>
<dbReference type="GO" id="GO:0005549">
    <property type="term" value="F:odorant binding"/>
    <property type="evidence" value="ECO:0007669"/>
    <property type="project" value="InterPro"/>
</dbReference>
<keyword evidence="8 10" id="KW-0675">Receptor</keyword>
<dbReference type="GO" id="GO:0007165">
    <property type="term" value="P:signal transduction"/>
    <property type="evidence" value="ECO:0007669"/>
    <property type="project" value="UniProtKB-KW"/>
</dbReference>
<evidence type="ECO:0000256" key="4">
    <source>
        <dbReference type="ARBA" id="ARBA00022692"/>
    </source>
</evidence>
<dbReference type="Pfam" id="PF02949">
    <property type="entry name" value="7tm_6"/>
    <property type="match status" value="1"/>
</dbReference>
<reference evidence="11" key="1">
    <citation type="journal article" name="PLoS ONE">
        <title>Identification of chemosensory genes from the antennal transcriptome of Semiothisa cinerearia.</title>
        <authorList>
            <person name="Liu P."/>
            <person name="Zhang X."/>
            <person name="Meng R."/>
            <person name="Liu C."/>
            <person name="Li M."/>
            <person name="Zhang T."/>
        </authorList>
    </citation>
    <scope>NUCLEOTIDE SEQUENCE</scope>
</reference>
<dbReference type="GO" id="GO:0005886">
    <property type="term" value="C:plasma membrane"/>
    <property type="evidence" value="ECO:0007669"/>
    <property type="project" value="UniProtKB-SubCell"/>
</dbReference>
<accession>A0A889XL56</accession>
<evidence type="ECO:0000313" key="11">
    <source>
        <dbReference type="EMBL" id="QRF70973.1"/>
    </source>
</evidence>
<feature type="transmembrane region" description="Helical" evidence="10">
    <location>
        <begin position="145"/>
        <end position="164"/>
    </location>
</feature>
<evidence type="ECO:0000256" key="9">
    <source>
        <dbReference type="ARBA" id="ARBA00023224"/>
    </source>
</evidence>
<comment type="caution">
    <text evidence="10">Lacks conserved residue(s) required for the propagation of feature annotation.</text>
</comment>
<dbReference type="GO" id="GO:0004984">
    <property type="term" value="F:olfactory receptor activity"/>
    <property type="evidence" value="ECO:0007669"/>
    <property type="project" value="InterPro"/>
</dbReference>
<keyword evidence="3 10" id="KW-0716">Sensory transduction</keyword>
<sequence length="407" mass="47717">MKNEHFLKHPKDQRFYKTIALVMGAIGLNTQYWQWFKMPKNVLFRIQRDTLFITVPMSVISQTTYLVLNHSKHEFEALSVMYAVLPVTTIVWIKLYSAQTRSYKLVMENFMTKIHLYNYLTTHENSKYVKKILVEAELFVRWSTFYLVFFCYASCTGFEIVPIVHNFQKFESFKNITERLEIIVHFWLPFDYEYNFNNWVIVQTILFYCGYMCVTIISMFEMINLTCIYHIIGHIKIIKHQIKTSFTNDMTNEEVTKNIIKISRYYNFITESLKDVENAFGFNVASIYLHNLIAGGLLIYHLSMSGTETGTILTYGLMIPLYMGVLIIVSLALEYIRIVASDIPDLIYDLHWESMSVTNQRMLLLVLCQVQPVLEFNAAFNIKTGVQPAIDILKTTFSFYVMIKSTV</sequence>
<evidence type="ECO:0000256" key="3">
    <source>
        <dbReference type="ARBA" id="ARBA00022606"/>
    </source>
</evidence>
<dbReference type="InterPro" id="IPR004117">
    <property type="entry name" value="7tm6_olfct_rcpt"/>
</dbReference>